<evidence type="ECO:0000313" key="7">
    <source>
        <dbReference type="EMBL" id="MBB5775395.1"/>
    </source>
</evidence>
<dbReference type="InterPro" id="IPR043134">
    <property type="entry name" value="GTP-CH-I_N"/>
</dbReference>
<dbReference type="PANTHER" id="PTHR11109">
    <property type="entry name" value="GTP CYCLOHYDROLASE I"/>
    <property type="match status" value="1"/>
</dbReference>
<dbReference type="GO" id="GO:0008270">
    <property type="term" value="F:zinc ion binding"/>
    <property type="evidence" value="ECO:0007669"/>
    <property type="project" value="UniProtKB-UniRule"/>
</dbReference>
<protein>
    <recommendedName>
        <fullName evidence="5">GTP cyclohydrolase 1</fullName>
        <ecNumber evidence="5">3.5.4.16</ecNumber>
    </recommendedName>
    <alternativeName>
        <fullName evidence="5">GTP cyclohydrolase I</fullName>
        <shortName evidence="5">GTP-CH-I</shortName>
    </alternativeName>
</protein>
<accession>A0A7W9G1D9</accession>
<evidence type="ECO:0000313" key="8">
    <source>
        <dbReference type="Proteomes" id="UP000579153"/>
    </source>
</evidence>
<dbReference type="GO" id="GO:0006730">
    <property type="term" value="P:one-carbon metabolic process"/>
    <property type="evidence" value="ECO:0007669"/>
    <property type="project" value="UniProtKB-UniRule"/>
</dbReference>
<dbReference type="EMBL" id="JACHMB010000001">
    <property type="protein sequence ID" value="MBB5775395.1"/>
    <property type="molecule type" value="Genomic_DNA"/>
</dbReference>
<keyword evidence="4 5" id="KW-0378">Hydrolase</keyword>
<proteinExistence type="inferred from homology"/>
<dbReference type="Proteomes" id="UP000579153">
    <property type="component" value="Unassembled WGS sequence"/>
</dbReference>
<comment type="subunit">
    <text evidence="5">Homopolymer.</text>
</comment>
<dbReference type="GO" id="GO:0003934">
    <property type="term" value="F:GTP cyclohydrolase I activity"/>
    <property type="evidence" value="ECO:0007669"/>
    <property type="project" value="UniProtKB-UniRule"/>
</dbReference>
<dbReference type="GO" id="GO:0046654">
    <property type="term" value="P:tetrahydrofolate biosynthetic process"/>
    <property type="evidence" value="ECO:0007669"/>
    <property type="project" value="UniProtKB-UniRule"/>
</dbReference>
<dbReference type="HAMAP" id="MF_00223">
    <property type="entry name" value="FolE"/>
    <property type="match status" value="1"/>
</dbReference>
<keyword evidence="8" id="KW-1185">Reference proteome</keyword>
<evidence type="ECO:0000256" key="1">
    <source>
        <dbReference type="ARBA" id="ARBA00001052"/>
    </source>
</evidence>
<gene>
    <name evidence="5" type="primary">folE</name>
    <name evidence="7" type="ORF">HD596_002151</name>
</gene>
<comment type="caution">
    <text evidence="7">The sequence shown here is derived from an EMBL/GenBank/DDBJ whole genome shotgun (WGS) entry which is preliminary data.</text>
</comment>
<dbReference type="InterPro" id="IPR020602">
    <property type="entry name" value="GTP_CycHdrlase_I_dom"/>
</dbReference>
<evidence type="ECO:0000256" key="5">
    <source>
        <dbReference type="HAMAP-Rule" id="MF_00223"/>
    </source>
</evidence>
<dbReference type="NCBIfam" id="NF006826">
    <property type="entry name" value="PRK09347.1-3"/>
    <property type="match status" value="1"/>
</dbReference>
<dbReference type="InterPro" id="IPR001474">
    <property type="entry name" value="GTP_CycHdrlase_I"/>
</dbReference>
<dbReference type="Gene3D" id="1.10.286.10">
    <property type="match status" value="1"/>
</dbReference>
<dbReference type="FunFam" id="3.30.1130.10:FF:000001">
    <property type="entry name" value="GTP cyclohydrolase 1"/>
    <property type="match status" value="1"/>
</dbReference>
<comment type="catalytic activity">
    <reaction evidence="1 5">
        <text>GTP + H2O = 7,8-dihydroneopterin 3'-triphosphate + formate + H(+)</text>
        <dbReference type="Rhea" id="RHEA:17473"/>
        <dbReference type="ChEBI" id="CHEBI:15377"/>
        <dbReference type="ChEBI" id="CHEBI:15378"/>
        <dbReference type="ChEBI" id="CHEBI:15740"/>
        <dbReference type="ChEBI" id="CHEBI:37565"/>
        <dbReference type="ChEBI" id="CHEBI:58462"/>
        <dbReference type="EC" id="3.5.4.16"/>
    </reaction>
</comment>
<dbReference type="Pfam" id="PF01227">
    <property type="entry name" value="GTP_cyclohydroI"/>
    <property type="match status" value="1"/>
</dbReference>
<feature type="domain" description="GTP cyclohydrolase I" evidence="6">
    <location>
        <begin position="23"/>
        <end position="199"/>
    </location>
</feature>
<dbReference type="GO" id="GO:0006729">
    <property type="term" value="P:tetrahydrobiopterin biosynthetic process"/>
    <property type="evidence" value="ECO:0007669"/>
    <property type="project" value="TreeGrafter"/>
</dbReference>
<evidence type="ECO:0000259" key="6">
    <source>
        <dbReference type="Pfam" id="PF01227"/>
    </source>
</evidence>
<dbReference type="Gene3D" id="3.30.1130.10">
    <property type="match status" value="1"/>
</dbReference>
<keyword evidence="5" id="KW-0862">Zinc</keyword>
<keyword evidence="5" id="KW-0547">Nucleotide-binding</keyword>
<comment type="similarity">
    <text evidence="5">Belongs to the GTP cyclohydrolase I family.</text>
</comment>
<dbReference type="AlphaFoldDB" id="A0A7W9G1D9"/>
<evidence type="ECO:0000256" key="2">
    <source>
        <dbReference type="ARBA" id="ARBA00005080"/>
    </source>
</evidence>
<keyword evidence="3 5" id="KW-0554">One-carbon metabolism</keyword>
<comment type="pathway">
    <text evidence="2 5">Cofactor biosynthesis; 7,8-dihydroneopterin triphosphate biosynthesis; 7,8-dihydroneopterin triphosphate from GTP: step 1/1.</text>
</comment>
<dbReference type="UniPathway" id="UPA00848">
    <property type="reaction ID" value="UER00151"/>
</dbReference>
<reference evidence="7 8" key="1">
    <citation type="submission" date="2020-08" db="EMBL/GenBank/DDBJ databases">
        <title>Sequencing the genomes of 1000 actinobacteria strains.</title>
        <authorList>
            <person name="Klenk H.-P."/>
        </authorList>
    </citation>
    <scope>NUCLEOTIDE SEQUENCE [LARGE SCALE GENOMIC DNA]</scope>
    <source>
        <strain evidence="7 8">DSM 45507</strain>
    </source>
</reference>
<feature type="binding site" evidence="5">
    <location>
        <position position="164"/>
    </location>
    <ligand>
        <name>Zn(2+)</name>
        <dbReference type="ChEBI" id="CHEBI:29105"/>
    </ligand>
</feature>
<dbReference type="EC" id="3.5.4.16" evidence="5"/>
<organism evidence="7 8">
    <name type="scientific">Nonomuraea jabiensis</name>
    <dbReference type="NCBI Taxonomy" id="882448"/>
    <lineage>
        <taxon>Bacteria</taxon>
        <taxon>Bacillati</taxon>
        <taxon>Actinomycetota</taxon>
        <taxon>Actinomycetes</taxon>
        <taxon>Streptosporangiales</taxon>
        <taxon>Streptosporangiaceae</taxon>
        <taxon>Nonomuraea</taxon>
    </lineage>
</organism>
<keyword evidence="5" id="KW-0342">GTP-binding</keyword>
<evidence type="ECO:0000256" key="4">
    <source>
        <dbReference type="ARBA" id="ARBA00022801"/>
    </source>
</evidence>
<dbReference type="SUPFAM" id="SSF55620">
    <property type="entry name" value="Tetrahydrobiopterin biosynthesis enzymes-like"/>
    <property type="match status" value="1"/>
</dbReference>
<dbReference type="InterPro" id="IPR043133">
    <property type="entry name" value="GTP-CH-I_C/QueF"/>
</dbReference>
<dbReference type="PANTHER" id="PTHR11109:SF7">
    <property type="entry name" value="GTP CYCLOHYDROLASE 1"/>
    <property type="match status" value="1"/>
</dbReference>
<sequence length="205" mass="22210">MVMKETLEVVPEVEHLDDDAYVHAHRMMTALGFPLDHPGMASTPGRLVAALRELTYGMHEDPAQHLEVNFPPEASEPGIIAITDVPFISLCEHHLLPFVGHMTVAYMPAPGAPIIGLSKLARMAQGYAARPQVQERLGEQIADSLFSRVDSLGSACSVTGEHLCMTIRGAKAVGAKMTTLHLKGVFKTETAVRESFLDLRRSAGS</sequence>
<feature type="binding site" evidence="5">
    <location>
        <position position="91"/>
    </location>
    <ligand>
        <name>Zn(2+)</name>
        <dbReference type="ChEBI" id="CHEBI:29105"/>
    </ligand>
</feature>
<keyword evidence="5" id="KW-0479">Metal-binding</keyword>
<evidence type="ECO:0000256" key="3">
    <source>
        <dbReference type="ARBA" id="ARBA00022563"/>
    </source>
</evidence>
<feature type="binding site" evidence="5">
    <location>
        <position position="94"/>
    </location>
    <ligand>
        <name>Zn(2+)</name>
        <dbReference type="ChEBI" id="CHEBI:29105"/>
    </ligand>
</feature>
<dbReference type="GO" id="GO:0005525">
    <property type="term" value="F:GTP binding"/>
    <property type="evidence" value="ECO:0007669"/>
    <property type="project" value="UniProtKB-KW"/>
</dbReference>
<dbReference type="GO" id="GO:0005737">
    <property type="term" value="C:cytoplasm"/>
    <property type="evidence" value="ECO:0007669"/>
    <property type="project" value="TreeGrafter"/>
</dbReference>
<name>A0A7W9G1D9_9ACTN</name>